<reference evidence="3" key="1">
    <citation type="submission" date="2023-01" db="EMBL/GenBank/DDBJ databases">
        <authorList>
            <person name="Van Ghelder C."/>
            <person name="Rancurel C."/>
        </authorList>
    </citation>
    <scope>NUCLEOTIDE SEQUENCE</scope>
    <source>
        <strain evidence="3">CNCM I-4278</strain>
    </source>
</reference>
<dbReference type="InterPro" id="IPR057229">
    <property type="entry name" value="DUF7907"/>
</dbReference>
<comment type="caution">
    <text evidence="3">The sequence shown here is derived from an EMBL/GenBank/DDBJ whole genome shotgun (WGS) entry which is preliminary data.</text>
</comment>
<evidence type="ECO:0000313" key="4">
    <source>
        <dbReference type="Proteomes" id="UP001152607"/>
    </source>
</evidence>
<feature type="signal peptide" evidence="1">
    <location>
        <begin position="1"/>
        <end position="16"/>
    </location>
</feature>
<evidence type="ECO:0000259" key="2">
    <source>
        <dbReference type="Pfam" id="PF25484"/>
    </source>
</evidence>
<dbReference type="AlphaFoldDB" id="A0A9W4UDI4"/>
<organism evidence="3 4">
    <name type="scientific">Periconia digitata</name>
    <dbReference type="NCBI Taxonomy" id="1303443"/>
    <lineage>
        <taxon>Eukaryota</taxon>
        <taxon>Fungi</taxon>
        <taxon>Dikarya</taxon>
        <taxon>Ascomycota</taxon>
        <taxon>Pezizomycotina</taxon>
        <taxon>Dothideomycetes</taxon>
        <taxon>Pleosporomycetidae</taxon>
        <taxon>Pleosporales</taxon>
        <taxon>Massarineae</taxon>
        <taxon>Periconiaceae</taxon>
        <taxon>Periconia</taxon>
    </lineage>
</organism>
<evidence type="ECO:0000256" key="1">
    <source>
        <dbReference type="SAM" id="SignalP"/>
    </source>
</evidence>
<dbReference type="Pfam" id="PF25484">
    <property type="entry name" value="DUF7907"/>
    <property type="match status" value="1"/>
</dbReference>
<feature type="chain" id="PRO_5040907703" description="DUF7907 domain-containing protein" evidence="1">
    <location>
        <begin position="17"/>
        <end position="202"/>
    </location>
</feature>
<name>A0A9W4UDI4_9PLEO</name>
<dbReference type="Proteomes" id="UP001152607">
    <property type="component" value="Unassembled WGS sequence"/>
</dbReference>
<dbReference type="OrthoDB" id="3515453at2759"/>
<keyword evidence="1" id="KW-0732">Signal</keyword>
<sequence length="202" mass="21980">MKMLSIFLVLIGLVAAQYDNFSAPFRLILKSDDPALNGTALGACHQGAATEGLCVTTQTLSTEPTDYTTFTYATSSSAPSPYDTQGLIYWNLTIAGGTDVPSALELTVNYNSDIAIPIFTPGEAKATTLSVAADCEDLYIPRSQDDTVSPPAYLDQTEKATNWYVCLTRYAYLYETLVWKMGAKAEPQNPSCKKVQVTRVFN</sequence>
<gene>
    <name evidence="3" type="ORF">PDIGIT_LOCUS7037</name>
</gene>
<protein>
    <recommendedName>
        <fullName evidence="2">DUF7907 domain-containing protein</fullName>
    </recommendedName>
</protein>
<feature type="domain" description="DUF7907" evidence="2">
    <location>
        <begin position="22"/>
        <end position="200"/>
    </location>
</feature>
<dbReference type="EMBL" id="CAOQHR010000004">
    <property type="protein sequence ID" value="CAI6333985.1"/>
    <property type="molecule type" value="Genomic_DNA"/>
</dbReference>
<accession>A0A9W4UDI4</accession>
<keyword evidence="4" id="KW-1185">Reference proteome</keyword>
<evidence type="ECO:0000313" key="3">
    <source>
        <dbReference type="EMBL" id="CAI6333985.1"/>
    </source>
</evidence>
<proteinExistence type="predicted"/>